<dbReference type="PANTHER" id="PTHR10039:SF16">
    <property type="entry name" value="GPI INOSITOL-DEACYLASE"/>
    <property type="match status" value="1"/>
</dbReference>
<dbReference type="EMBL" id="WHVB01000076">
    <property type="protein sequence ID" value="KAF8463216.1"/>
    <property type="molecule type" value="Genomic_DNA"/>
</dbReference>
<evidence type="ECO:0000259" key="2">
    <source>
        <dbReference type="Pfam" id="PF17109"/>
    </source>
</evidence>
<dbReference type="InterPro" id="IPR054471">
    <property type="entry name" value="GPIID_WHD"/>
</dbReference>
<feature type="domain" description="GPI inositol-deacylase winged helix" evidence="3">
    <location>
        <begin position="489"/>
        <end position="577"/>
    </location>
</feature>
<keyword evidence="1" id="KW-0677">Repeat</keyword>
<dbReference type="OrthoDB" id="194358at2759"/>
<dbReference type="PANTHER" id="PTHR10039">
    <property type="entry name" value="AMELOGENIN"/>
    <property type="match status" value="1"/>
</dbReference>
<evidence type="ECO:0000256" key="1">
    <source>
        <dbReference type="ARBA" id="ARBA00022737"/>
    </source>
</evidence>
<feature type="domain" description="Fungal STAND N-terminal Goodbye" evidence="2">
    <location>
        <begin position="6"/>
        <end position="70"/>
    </location>
</feature>
<evidence type="ECO:0008006" key="7">
    <source>
        <dbReference type="Google" id="ProtNLM"/>
    </source>
</evidence>
<name>A0A9P5JVE8_9AGAM</name>
<keyword evidence="6" id="KW-1185">Reference proteome</keyword>
<sequence length="638" mass="72292">MAWLDPTIHILSTFSDTLGEGISLPFSPAKTVFTGIGVLLGAVKDVVASHDALIQLFERIHSFLQRLKSYTGMPSTNESRELLGKIMAQLLLILALSTKAMTERRIKKILKKLVGRTDVEDALLRLDILTKEESLMMAMRNLEVAHHVDDNVEATKVLVEDINDNVKGIEGVTRNVDNVIHELKRNQTQEKLRLWLSRPDPSVNHNTACKTQHGGTATWFTQGSIFQDWKKNGSLLWIRGNRSAIIEDIKNMRQASPALIAYHYFDFKDASKRNVRGLLASLLFQLGDDNDRCWDVLYDLYTSCHEGSEQPSDVALAGCLKSMLELPGQLPTFLIIDALDECPNTTGTPSAREEVLTFLEDLVGSSHSNLFICVSSRPEQDIQSILNPLTSPSHRVSLHEEGGQKEDIISYVRSFVQKDRAMRRWREEDRNLVIATLIERAGGMFRWAFCQLDTLRRCMPSSIRKALNELPTTLDETYERALQEIPKEKRQHAHRLFQCLVVAIRPLRVEELAELFAIEFGAEAGPNLKEGWRPENAEDEVLSACSTLIAIIENEGSKIVQFSHFSVKEFLTADRLRTSEMGNFRHYHIPLDAAHTILARACLTVLLQLDENVDKKRLETFPLAFYAAQHWVDHAKYE</sequence>
<feature type="domain" description="Nephrocystin 3-like N-terminal" evidence="4">
    <location>
        <begin position="215"/>
        <end position="377"/>
    </location>
</feature>
<dbReference type="Pfam" id="PF24883">
    <property type="entry name" value="NPHP3_N"/>
    <property type="match status" value="1"/>
</dbReference>
<accession>A0A9P5JVE8</accession>
<feature type="non-terminal residue" evidence="5">
    <location>
        <position position="638"/>
    </location>
</feature>
<evidence type="ECO:0000313" key="6">
    <source>
        <dbReference type="Proteomes" id="UP000759537"/>
    </source>
</evidence>
<evidence type="ECO:0000259" key="4">
    <source>
        <dbReference type="Pfam" id="PF24883"/>
    </source>
</evidence>
<reference evidence="5" key="1">
    <citation type="submission" date="2019-10" db="EMBL/GenBank/DDBJ databases">
        <authorList>
            <consortium name="DOE Joint Genome Institute"/>
            <person name="Kuo A."/>
            <person name="Miyauchi S."/>
            <person name="Kiss E."/>
            <person name="Drula E."/>
            <person name="Kohler A."/>
            <person name="Sanchez-Garcia M."/>
            <person name="Andreopoulos B."/>
            <person name="Barry K.W."/>
            <person name="Bonito G."/>
            <person name="Buee M."/>
            <person name="Carver A."/>
            <person name="Chen C."/>
            <person name="Cichocki N."/>
            <person name="Clum A."/>
            <person name="Culley D."/>
            <person name="Crous P.W."/>
            <person name="Fauchery L."/>
            <person name="Girlanda M."/>
            <person name="Hayes R."/>
            <person name="Keri Z."/>
            <person name="LaButti K."/>
            <person name="Lipzen A."/>
            <person name="Lombard V."/>
            <person name="Magnuson J."/>
            <person name="Maillard F."/>
            <person name="Morin E."/>
            <person name="Murat C."/>
            <person name="Nolan M."/>
            <person name="Ohm R."/>
            <person name="Pangilinan J."/>
            <person name="Pereira M."/>
            <person name="Perotto S."/>
            <person name="Peter M."/>
            <person name="Riley R."/>
            <person name="Sitrit Y."/>
            <person name="Stielow B."/>
            <person name="Szollosi G."/>
            <person name="Zifcakova L."/>
            <person name="Stursova M."/>
            <person name="Spatafora J.W."/>
            <person name="Tedersoo L."/>
            <person name="Vaario L.-M."/>
            <person name="Yamada A."/>
            <person name="Yan M."/>
            <person name="Wang P."/>
            <person name="Xu J."/>
            <person name="Bruns T."/>
            <person name="Baldrian P."/>
            <person name="Vilgalys R."/>
            <person name="Henrissat B."/>
            <person name="Grigoriev I.V."/>
            <person name="Hibbett D."/>
            <person name="Nagy L.G."/>
            <person name="Martin F.M."/>
        </authorList>
    </citation>
    <scope>NUCLEOTIDE SEQUENCE</scope>
    <source>
        <strain evidence="5">Prilba</strain>
    </source>
</reference>
<evidence type="ECO:0000313" key="5">
    <source>
        <dbReference type="EMBL" id="KAF8463216.1"/>
    </source>
</evidence>
<gene>
    <name evidence="5" type="ORF">DFH94DRAFT_659074</name>
</gene>
<protein>
    <recommendedName>
        <fullName evidence="7">NACHT domain-containing protein</fullName>
    </recommendedName>
</protein>
<dbReference type="InterPro" id="IPR056884">
    <property type="entry name" value="NPHP3-like_N"/>
</dbReference>
<reference evidence="5" key="2">
    <citation type="journal article" date="2020" name="Nat. Commun.">
        <title>Large-scale genome sequencing of mycorrhizal fungi provides insights into the early evolution of symbiotic traits.</title>
        <authorList>
            <person name="Miyauchi S."/>
            <person name="Kiss E."/>
            <person name="Kuo A."/>
            <person name="Drula E."/>
            <person name="Kohler A."/>
            <person name="Sanchez-Garcia M."/>
            <person name="Morin E."/>
            <person name="Andreopoulos B."/>
            <person name="Barry K.W."/>
            <person name="Bonito G."/>
            <person name="Buee M."/>
            <person name="Carver A."/>
            <person name="Chen C."/>
            <person name="Cichocki N."/>
            <person name="Clum A."/>
            <person name="Culley D."/>
            <person name="Crous P.W."/>
            <person name="Fauchery L."/>
            <person name="Girlanda M."/>
            <person name="Hayes R.D."/>
            <person name="Keri Z."/>
            <person name="LaButti K."/>
            <person name="Lipzen A."/>
            <person name="Lombard V."/>
            <person name="Magnuson J."/>
            <person name="Maillard F."/>
            <person name="Murat C."/>
            <person name="Nolan M."/>
            <person name="Ohm R.A."/>
            <person name="Pangilinan J."/>
            <person name="Pereira M.F."/>
            <person name="Perotto S."/>
            <person name="Peter M."/>
            <person name="Pfister S."/>
            <person name="Riley R."/>
            <person name="Sitrit Y."/>
            <person name="Stielow J.B."/>
            <person name="Szollosi G."/>
            <person name="Zifcakova L."/>
            <person name="Stursova M."/>
            <person name="Spatafora J.W."/>
            <person name="Tedersoo L."/>
            <person name="Vaario L.M."/>
            <person name="Yamada A."/>
            <person name="Yan M."/>
            <person name="Wang P."/>
            <person name="Xu J."/>
            <person name="Bruns T."/>
            <person name="Baldrian P."/>
            <person name="Vilgalys R."/>
            <person name="Dunand C."/>
            <person name="Henrissat B."/>
            <person name="Grigoriev I.V."/>
            <person name="Hibbett D."/>
            <person name="Nagy L.G."/>
            <person name="Martin F.M."/>
        </authorList>
    </citation>
    <scope>NUCLEOTIDE SEQUENCE</scope>
    <source>
        <strain evidence="5">Prilba</strain>
    </source>
</reference>
<evidence type="ECO:0000259" key="3">
    <source>
        <dbReference type="Pfam" id="PF22939"/>
    </source>
</evidence>
<dbReference type="Proteomes" id="UP000759537">
    <property type="component" value="Unassembled WGS sequence"/>
</dbReference>
<dbReference type="AlphaFoldDB" id="A0A9P5JVE8"/>
<dbReference type="InterPro" id="IPR031350">
    <property type="entry name" value="Goodbye_dom"/>
</dbReference>
<comment type="caution">
    <text evidence="5">The sequence shown here is derived from an EMBL/GenBank/DDBJ whole genome shotgun (WGS) entry which is preliminary data.</text>
</comment>
<proteinExistence type="predicted"/>
<dbReference type="Pfam" id="PF22939">
    <property type="entry name" value="WHD_GPIID"/>
    <property type="match status" value="1"/>
</dbReference>
<dbReference type="Pfam" id="PF17109">
    <property type="entry name" value="Goodbye"/>
    <property type="match status" value="1"/>
</dbReference>
<organism evidence="5 6">
    <name type="scientific">Russula ochroleuca</name>
    <dbReference type="NCBI Taxonomy" id="152965"/>
    <lineage>
        <taxon>Eukaryota</taxon>
        <taxon>Fungi</taxon>
        <taxon>Dikarya</taxon>
        <taxon>Basidiomycota</taxon>
        <taxon>Agaricomycotina</taxon>
        <taxon>Agaricomycetes</taxon>
        <taxon>Russulales</taxon>
        <taxon>Russulaceae</taxon>
        <taxon>Russula</taxon>
    </lineage>
</organism>